<dbReference type="AlphaFoldDB" id="A0A0E4GDX9"/>
<dbReference type="Pfam" id="PF01248">
    <property type="entry name" value="Ribosomal_L7Ae"/>
    <property type="match status" value="1"/>
</dbReference>
<organism evidence="2 3">
    <name type="scientific">Syntrophomonas zehnderi OL-4</name>
    <dbReference type="NCBI Taxonomy" id="690567"/>
    <lineage>
        <taxon>Bacteria</taxon>
        <taxon>Bacillati</taxon>
        <taxon>Bacillota</taxon>
        <taxon>Clostridia</taxon>
        <taxon>Eubacteriales</taxon>
        <taxon>Syntrophomonadaceae</taxon>
        <taxon>Syntrophomonas</taxon>
    </lineage>
</organism>
<dbReference type="RefSeq" id="WP_046497455.1">
    <property type="nucleotide sequence ID" value="NZ_CGIH01000027.1"/>
</dbReference>
<keyword evidence="2" id="KW-0689">Ribosomal protein</keyword>
<gene>
    <name evidence="2" type="ORF">1620</name>
</gene>
<name>A0A0E4GDX9_9FIRM</name>
<dbReference type="InterPro" id="IPR004038">
    <property type="entry name" value="Ribosomal_eL8/eL30/eS12/Gad45"/>
</dbReference>
<evidence type="ECO:0000313" key="3">
    <source>
        <dbReference type="Proteomes" id="UP000045545"/>
    </source>
</evidence>
<sequence length="114" mass="12362">MKRVYNLLGLAQRAGKISSGTMAAKTSLLRKRAVLLILSQDISENTKESLISTCTRQKIPCIIMGNKYDLGTAVGEAYRVAITVNDTGLVKAIFDTIEASGENVESMGVVEWPK</sequence>
<keyword evidence="3" id="KW-1185">Reference proteome</keyword>
<dbReference type="STRING" id="690567.1620"/>
<keyword evidence="2" id="KW-0687">Ribonucleoprotein</keyword>
<dbReference type="Proteomes" id="UP000045545">
    <property type="component" value="Unassembled WGS sequence"/>
</dbReference>
<dbReference type="InterPro" id="IPR029064">
    <property type="entry name" value="Ribosomal_eL30-like_sf"/>
</dbReference>
<proteinExistence type="predicted"/>
<evidence type="ECO:0000259" key="1">
    <source>
        <dbReference type="Pfam" id="PF01248"/>
    </source>
</evidence>
<feature type="domain" description="Ribosomal protein eL8/eL30/eS12/Gadd45" evidence="1">
    <location>
        <begin position="3"/>
        <end position="86"/>
    </location>
</feature>
<dbReference type="EMBL" id="CGIH01000027">
    <property type="protein sequence ID" value="CFX67563.1"/>
    <property type="molecule type" value="Genomic_DNA"/>
</dbReference>
<dbReference type="SUPFAM" id="SSF55315">
    <property type="entry name" value="L30e-like"/>
    <property type="match status" value="1"/>
</dbReference>
<dbReference type="GO" id="GO:0005840">
    <property type="term" value="C:ribosome"/>
    <property type="evidence" value="ECO:0007669"/>
    <property type="project" value="UniProtKB-KW"/>
</dbReference>
<reference evidence="2 3" key="1">
    <citation type="submission" date="2015-03" db="EMBL/GenBank/DDBJ databases">
        <authorList>
            <person name="Murphy D."/>
        </authorList>
    </citation>
    <scope>NUCLEOTIDE SEQUENCE [LARGE SCALE GENOMIC DNA]</scope>
    <source>
        <strain evidence="2 3">OL-4</strain>
    </source>
</reference>
<evidence type="ECO:0000313" key="2">
    <source>
        <dbReference type="EMBL" id="CFX67563.1"/>
    </source>
</evidence>
<accession>A0A0E4GDX9</accession>
<dbReference type="Gene3D" id="3.30.1330.30">
    <property type="match status" value="1"/>
</dbReference>
<protein>
    <submittedName>
        <fullName evidence="2">Ribosomal protein L7Ae/L30e/S12e/Gadd45</fullName>
    </submittedName>
</protein>